<dbReference type="AlphaFoldDB" id="A0A2R5HKD3"/>
<dbReference type="GO" id="GO:0009100">
    <property type="term" value="P:glycoprotein metabolic process"/>
    <property type="evidence" value="ECO:0007669"/>
    <property type="project" value="UniProtKB-ARBA"/>
</dbReference>
<accession>A0A2R5HKD3</accession>
<evidence type="ECO:0000313" key="3">
    <source>
        <dbReference type="Proteomes" id="UP000245021"/>
    </source>
</evidence>
<dbReference type="InterPro" id="IPR007074">
    <property type="entry name" value="LicD/FKTN/FKRP_NTP_transf"/>
</dbReference>
<dbReference type="Proteomes" id="UP000245021">
    <property type="component" value="Unassembled WGS sequence"/>
</dbReference>
<comment type="caution">
    <text evidence="2">The sequence shown here is derived from an EMBL/GenBank/DDBJ whole genome shotgun (WGS) entry which is preliminary data.</text>
</comment>
<keyword evidence="3" id="KW-1185">Reference proteome</keyword>
<dbReference type="GO" id="GO:0016740">
    <property type="term" value="F:transferase activity"/>
    <property type="evidence" value="ECO:0007669"/>
    <property type="project" value="UniProtKB-KW"/>
</dbReference>
<dbReference type="OrthoDB" id="9786100at2"/>
<keyword evidence="2" id="KW-0808">Transferase</keyword>
<name>A0A2R5HKD3_9LACT</name>
<organism evidence="2 3">
    <name type="scientific">Lactococcus termiticola</name>
    <dbReference type="NCBI Taxonomy" id="2169526"/>
    <lineage>
        <taxon>Bacteria</taxon>
        <taxon>Bacillati</taxon>
        <taxon>Bacillota</taxon>
        <taxon>Bacilli</taxon>
        <taxon>Lactobacillales</taxon>
        <taxon>Streptococcaceae</taxon>
        <taxon>Lactococcus</taxon>
    </lineage>
</organism>
<feature type="domain" description="LicD/FKTN/FKRP nucleotidyltransferase" evidence="1">
    <location>
        <begin position="24"/>
        <end position="250"/>
    </location>
</feature>
<dbReference type="PANTHER" id="PTHR43404">
    <property type="entry name" value="LIPOPOLYSACCHARIDE CHOLINEPHOSPHOTRANSFERASE LICD"/>
    <property type="match status" value="1"/>
</dbReference>
<dbReference type="RefSeq" id="WP_109246213.1">
    <property type="nucleotide sequence ID" value="NZ_BFFO01000009.1"/>
</dbReference>
<dbReference type="Pfam" id="PF04991">
    <property type="entry name" value="LicD"/>
    <property type="match status" value="1"/>
</dbReference>
<protein>
    <submittedName>
        <fullName evidence="2">Lipopolysaccharide cholinephosphotransferase</fullName>
    </submittedName>
</protein>
<dbReference type="PANTHER" id="PTHR43404:SF2">
    <property type="entry name" value="LIPOPOLYSACCHARIDE CHOLINEPHOSPHOTRANSFERASE LICD"/>
    <property type="match status" value="1"/>
</dbReference>
<sequence>MNKISSQELKKIQLDMLAFIDQTCRQEQINYSLGGGSLLGAVRHGGFIPWDDDIDLVLPRADYERLLERFMQELPDEYGLIYYKSRPTYLPFAKLYDKRTYFTSKLDNLNRGTGVFIDLFPMDVLPGDATERAKFKKEVAKAAIDLTSSNPTGLDYASATKPIYFIGKVLLWGPRHLKNKGKARYCAEKVDLLMQSYREKDTPYVGYAYSGYSGECFDKAIFEAYEDVAFEELTVRKLVNHDSYLKALYGDYMTLPPEDERVNHSYYQWFWKDDEASEHIKKA</sequence>
<reference evidence="2 3" key="1">
    <citation type="journal article" date="2018" name="Genome Announc.">
        <title>Draft Genome Sequence of Lactococcus sp. Strain NtB2 (JCM 32569), Isolated from the Gut of the Higher Termite Nasutitermes takasagoensis.</title>
        <authorList>
            <person name="Noda S."/>
            <person name="Aihara C."/>
            <person name="Yuki M."/>
            <person name="Ohkuma M."/>
        </authorList>
    </citation>
    <scope>NUCLEOTIDE SEQUENCE [LARGE SCALE GENOMIC DNA]</scope>
    <source>
        <strain evidence="2 3">NtB2</strain>
    </source>
</reference>
<evidence type="ECO:0000259" key="1">
    <source>
        <dbReference type="Pfam" id="PF04991"/>
    </source>
</evidence>
<gene>
    <name evidence="2" type="primary">licD_2</name>
    <name evidence="2" type="ORF">NtB2_01396</name>
</gene>
<dbReference type="EMBL" id="BFFO01000009">
    <property type="protein sequence ID" value="GBG97258.1"/>
    <property type="molecule type" value="Genomic_DNA"/>
</dbReference>
<evidence type="ECO:0000313" key="2">
    <source>
        <dbReference type="EMBL" id="GBG97258.1"/>
    </source>
</evidence>
<proteinExistence type="predicted"/>
<dbReference type="InterPro" id="IPR052942">
    <property type="entry name" value="LPS_cholinephosphotransferase"/>
</dbReference>